<gene>
    <name evidence="1" type="ORF">CBOVIS_LOCUS6974</name>
</gene>
<comment type="caution">
    <text evidence="1">The sequence shown here is derived from an EMBL/GenBank/DDBJ whole genome shotgun (WGS) entry which is preliminary data.</text>
</comment>
<sequence>MGTTVEQYNARKFDCNIDGRIGINSSHRIFEFLDFMDQRTNDIDPKEGMNAQNQCAHGMVIGTAFENYKRRQIDQFEKDFINCTERFDQKNGTISVEEAEHGMTVLNEW</sequence>
<accession>A0A8S1F2D8</accession>
<organism evidence="1 2">
    <name type="scientific">Caenorhabditis bovis</name>
    <dbReference type="NCBI Taxonomy" id="2654633"/>
    <lineage>
        <taxon>Eukaryota</taxon>
        <taxon>Metazoa</taxon>
        <taxon>Ecdysozoa</taxon>
        <taxon>Nematoda</taxon>
        <taxon>Chromadorea</taxon>
        <taxon>Rhabditida</taxon>
        <taxon>Rhabditina</taxon>
        <taxon>Rhabditomorpha</taxon>
        <taxon>Rhabditoidea</taxon>
        <taxon>Rhabditidae</taxon>
        <taxon>Peloderinae</taxon>
        <taxon>Caenorhabditis</taxon>
    </lineage>
</organism>
<evidence type="ECO:0000313" key="2">
    <source>
        <dbReference type="Proteomes" id="UP000494206"/>
    </source>
</evidence>
<dbReference type="Proteomes" id="UP000494206">
    <property type="component" value="Unassembled WGS sequence"/>
</dbReference>
<proteinExistence type="predicted"/>
<dbReference type="AlphaFoldDB" id="A0A8S1F2D8"/>
<keyword evidence="2" id="KW-1185">Reference proteome</keyword>
<dbReference type="EMBL" id="CADEPM010000004">
    <property type="protein sequence ID" value="CAB3404681.1"/>
    <property type="molecule type" value="Genomic_DNA"/>
</dbReference>
<protein>
    <submittedName>
        <fullName evidence="1">Uncharacterized protein</fullName>
    </submittedName>
</protein>
<evidence type="ECO:0000313" key="1">
    <source>
        <dbReference type="EMBL" id="CAB3404681.1"/>
    </source>
</evidence>
<name>A0A8S1F2D8_9PELO</name>
<reference evidence="1 2" key="1">
    <citation type="submission" date="2020-04" db="EMBL/GenBank/DDBJ databases">
        <authorList>
            <person name="Laetsch R D."/>
            <person name="Stevens L."/>
            <person name="Kumar S."/>
            <person name="Blaxter L. M."/>
        </authorList>
    </citation>
    <scope>NUCLEOTIDE SEQUENCE [LARGE SCALE GENOMIC DNA]</scope>
</reference>